<reference evidence="8" key="3">
    <citation type="submission" date="2023-05" db="EMBL/GenBank/DDBJ databases">
        <authorList>
            <person name="Smith C.H."/>
        </authorList>
    </citation>
    <scope>NUCLEOTIDE SEQUENCE</scope>
    <source>
        <strain evidence="8">CHS0354</strain>
        <tissue evidence="8">Mantle</tissue>
    </source>
</reference>
<feature type="domain" description="Neurotransmitter-gated ion-channel ligand-binding" evidence="6">
    <location>
        <begin position="61"/>
        <end position="263"/>
    </location>
</feature>
<feature type="transmembrane region" description="Helical" evidence="5">
    <location>
        <begin position="264"/>
        <end position="289"/>
    </location>
</feature>
<keyword evidence="3 5" id="KW-1133">Transmembrane helix</keyword>
<feature type="transmembrane region" description="Helical" evidence="5">
    <location>
        <begin position="328"/>
        <end position="348"/>
    </location>
</feature>
<dbReference type="PROSITE" id="PS00236">
    <property type="entry name" value="NEUROTR_ION_CHANNEL"/>
    <property type="match status" value="1"/>
</dbReference>
<dbReference type="InterPro" id="IPR006201">
    <property type="entry name" value="Neur_channel"/>
</dbReference>
<dbReference type="Pfam" id="PF02931">
    <property type="entry name" value="Neur_chan_LBD"/>
    <property type="match status" value="1"/>
</dbReference>
<dbReference type="Pfam" id="PF02932">
    <property type="entry name" value="Neur_chan_memb"/>
    <property type="match status" value="1"/>
</dbReference>
<dbReference type="InterPro" id="IPR036719">
    <property type="entry name" value="Neuro-gated_channel_TM_sf"/>
</dbReference>
<keyword evidence="5" id="KW-0407">Ion channel</keyword>
<dbReference type="SUPFAM" id="SSF63712">
    <property type="entry name" value="Nicotinic receptor ligand binding domain-like"/>
    <property type="match status" value="1"/>
</dbReference>
<evidence type="ECO:0000313" key="9">
    <source>
        <dbReference type="Proteomes" id="UP001195483"/>
    </source>
</evidence>
<evidence type="ECO:0000256" key="2">
    <source>
        <dbReference type="ARBA" id="ARBA00022692"/>
    </source>
</evidence>
<keyword evidence="5" id="KW-0813">Transport</keyword>
<keyword evidence="4 5" id="KW-0472">Membrane</keyword>
<dbReference type="CDD" id="cd19051">
    <property type="entry name" value="LGIC_TM_cation"/>
    <property type="match status" value="1"/>
</dbReference>
<dbReference type="InterPro" id="IPR038050">
    <property type="entry name" value="Neuro_actylchol_rec"/>
</dbReference>
<evidence type="ECO:0000256" key="3">
    <source>
        <dbReference type="ARBA" id="ARBA00022989"/>
    </source>
</evidence>
<evidence type="ECO:0000259" key="7">
    <source>
        <dbReference type="Pfam" id="PF02932"/>
    </source>
</evidence>
<keyword evidence="2 5" id="KW-0812">Transmembrane</keyword>
<dbReference type="AlphaFoldDB" id="A0AAE0SE04"/>
<dbReference type="Proteomes" id="UP001195483">
    <property type="component" value="Unassembled WGS sequence"/>
</dbReference>
<evidence type="ECO:0000256" key="1">
    <source>
        <dbReference type="ARBA" id="ARBA00004141"/>
    </source>
</evidence>
<evidence type="ECO:0000256" key="4">
    <source>
        <dbReference type="ARBA" id="ARBA00023136"/>
    </source>
</evidence>
<comment type="subcellular location">
    <subcellularLocation>
        <location evidence="1">Membrane</location>
        <topology evidence="1">Multi-pass membrane protein</topology>
    </subcellularLocation>
</comment>
<gene>
    <name evidence="8" type="ORF">CHS0354_041212</name>
</gene>
<dbReference type="SUPFAM" id="SSF90112">
    <property type="entry name" value="Neurotransmitter-gated ion-channel transmembrane pore"/>
    <property type="match status" value="1"/>
</dbReference>
<dbReference type="InterPro" id="IPR018000">
    <property type="entry name" value="Neurotransmitter_ion_chnl_CS"/>
</dbReference>
<evidence type="ECO:0000259" key="6">
    <source>
        <dbReference type="Pfam" id="PF02931"/>
    </source>
</evidence>
<feature type="transmembrane region" description="Helical" evidence="5">
    <location>
        <begin position="295"/>
        <end position="316"/>
    </location>
</feature>
<dbReference type="Gene3D" id="2.70.170.10">
    <property type="entry name" value="Neurotransmitter-gated ion-channel ligand-binding domain"/>
    <property type="match status" value="1"/>
</dbReference>
<comment type="similarity">
    <text evidence="5">Belongs to the ligand-gated ion channel (TC 1.A.9) family.</text>
</comment>
<dbReference type="EMBL" id="JAEAOA010002345">
    <property type="protein sequence ID" value="KAK3590156.1"/>
    <property type="molecule type" value="Genomic_DNA"/>
</dbReference>
<reference evidence="8" key="1">
    <citation type="journal article" date="2021" name="Genome Biol. Evol.">
        <title>A High-Quality Reference Genome for a Parasitic Bivalve with Doubly Uniparental Inheritance (Bivalvia: Unionida).</title>
        <authorList>
            <person name="Smith C.H."/>
        </authorList>
    </citation>
    <scope>NUCLEOTIDE SEQUENCE</scope>
    <source>
        <strain evidence="8">CHS0354</strain>
    </source>
</reference>
<dbReference type="InterPro" id="IPR036734">
    <property type="entry name" value="Neur_chan_lig-bd_sf"/>
</dbReference>
<feature type="domain" description="Neurotransmitter-gated ion-channel transmembrane" evidence="7">
    <location>
        <begin position="270"/>
        <end position="387"/>
    </location>
</feature>
<dbReference type="FunFam" id="2.70.170.10:FF:000028">
    <property type="entry name" value="AcetylCholine Receptor"/>
    <property type="match status" value="1"/>
</dbReference>
<accession>A0AAE0SE04</accession>
<dbReference type="GO" id="GO:0005230">
    <property type="term" value="F:extracellular ligand-gated monoatomic ion channel activity"/>
    <property type="evidence" value="ECO:0007669"/>
    <property type="project" value="InterPro"/>
</dbReference>
<name>A0AAE0SE04_9BIVA</name>
<evidence type="ECO:0000313" key="8">
    <source>
        <dbReference type="EMBL" id="KAK3590156.1"/>
    </source>
</evidence>
<dbReference type="GO" id="GO:0004888">
    <property type="term" value="F:transmembrane signaling receptor activity"/>
    <property type="evidence" value="ECO:0007669"/>
    <property type="project" value="InterPro"/>
</dbReference>
<sequence length="464" mass="52218">MKVQGLAAVKFIVMDEMYSYVSGRQCNSVAMATPRLCVFLLSLVLIAYIPKINAQTSDGSKRILAKIFTTDAYNKAVRPTSNQSQVTNVSVDFSLTGIIEFDSQKEKLTTSGFLIISWNDYYLQWDPYDYNGTSNVFIHQDNVWKPDIALQNGISEFKGLGSSDLLVNVTNDGIVSWWPYAILQSTCKVDITYFPFDIQTCSLKFTAWSYYKTEVQLTVGSNQIMFDDYEENSAWTVFGSSVDTLPQSSDATVSFTMRLERKPLFYLLNVIVPVIMLSIMNTCVFVLPAKSDEKASFSMTVFLSLAVFLTIVTSTLPQNSDKVSYLGIYLVIMAGFSTLTVILTLFQLRLNSRDVKTDPIPSWLIKLHTIVERVRSRKCNKVRPTALAQNGVYIPSSDYNDTIDEKNVEVTKSKLPPPSEEETKVEIAWNNISNSLDFVFFWLYFVAVLVITVTVLSIMAKGVD</sequence>
<dbReference type="PANTHER" id="PTHR18945">
    <property type="entry name" value="NEUROTRANSMITTER GATED ION CHANNEL"/>
    <property type="match status" value="1"/>
</dbReference>
<proteinExistence type="inferred from homology"/>
<protein>
    <submittedName>
        <fullName evidence="8">Uncharacterized protein</fullName>
    </submittedName>
</protein>
<evidence type="ECO:0000256" key="5">
    <source>
        <dbReference type="RuleBase" id="RU000687"/>
    </source>
</evidence>
<dbReference type="Gene3D" id="1.20.58.390">
    <property type="entry name" value="Neurotransmitter-gated ion-channel transmembrane domain"/>
    <property type="match status" value="1"/>
</dbReference>
<reference evidence="8" key="2">
    <citation type="journal article" date="2021" name="Genome Biol. Evol.">
        <title>Developing a high-quality reference genome for a parasitic bivalve with doubly uniparental inheritance (Bivalvia: Unionida).</title>
        <authorList>
            <person name="Smith C.H."/>
        </authorList>
    </citation>
    <scope>NUCLEOTIDE SEQUENCE</scope>
    <source>
        <strain evidence="8">CHS0354</strain>
        <tissue evidence="8">Mantle</tissue>
    </source>
</reference>
<dbReference type="PRINTS" id="PR00252">
    <property type="entry name" value="NRIONCHANNEL"/>
</dbReference>
<keyword evidence="9" id="KW-1185">Reference proteome</keyword>
<organism evidence="8 9">
    <name type="scientific">Potamilus streckersoni</name>
    <dbReference type="NCBI Taxonomy" id="2493646"/>
    <lineage>
        <taxon>Eukaryota</taxon>
        <taxon>Metazoa</taxon>
        <taxon>Spiralia</taxon>
        <taxon>Lophotrochozoa</taxon>
        <taxon>Mollusca</taxon>
        <taxon>Bivalvia</taxon>
        <taxon>Autobranchia</taxon>
        <taxon>Heteroconchia</taxon>
        <taxon>Palaeoheterodonta</taxon>
        <taxon>Unionida</taxon>
        <taxon>Unionoidea</taxon>
        <taxon>Unionidae</taxon>
        <taxon>Ambleminae</taxon>
        <taxon>Lampsilini</taxon>
        <taxon>Potamilus</taxon>
    </lineage>
</organism>
<dbReference type="GO" id="GO:0016020">
    <property type="term" value="C:membrane"/>
    <property type="evidence" value="ECO:0007669"/>
    <property type="project" value="UniProtKB-SubCell"/>
</dbReference>
<dbReference type="InterPro" id="IPR006029">
    <property type="entry name" value="Neurotrans-gated_channel_TM"/>
</dbReference>
<comment type="caution">
    <text evidence="8">The sequence shown here is derived from an EMBL/GenBank/DDBJ whole genome shotgun (WGS) entry which is preliminary data.</text>
</comment>
<dbReference type="CDD" id="cd18989">
    <property type="entry name" value="LGIC_ECD_cation"/>
    <property type="match status" value="1"/>
</dbReference>
<dbReference type="InterPro" id="IPR006202">
    <property type="entry name" value="Neur_chan_lig-bd"/>
</dbReference>
<feature type="transmembrane region" description="Helical" evidence="5">
    <location>
        <begin position="439"/>
        <end position="460"/>
    </location>
</feature>
<keyword evidence="5" id="KW-0406">Ion transport</keyword>